<evidence type="ECO:0000259" key="2">
    <source>
        <dbReference type="PROSITE" id="PS50943"/>
    </source>
</evidence>
<dbReference type="InterPro" id="IPR010982">
    <property type="entry name" value="Lambda_DNA-bd_dom_sf"/>
</dbReference>
<dbReference type="AlphaFoldDB" id="A0A4Z0JCJ3"/>
<sequence length="141" mass="16692">MYTFIFNHYYFLSLYVHFTLRGDAMNNKGLNELVVKRIKDIRHQRKMSQDQLSGLADLPIKYINRIENFKTGFTIATLEKIIHALGVSYQQFFDFGSEPKINNDDTTFQRKKLLRLVHDLEGTVVQLEDILENTQNKKDRY</sequence>
<dbReference type="PROSITE" id="PS50943">
    <property type="entry name" value="HTH_CROC1"/>
    <property type="match status" value="1"/>
</dbReference>
<dbReference type="CDD" id="cd00093">
    <property type="entry name" value="HTH_XRE"/>
    <property type="match status" value="1"/>
</dbReference>
<name>A0A4Z0JCJ3_9LACO</name>
<dbReference type="GO" id="GO:0003700">
    <property type="term" value="F:DNA-binding transcription factor activity"/>
    <property type="evidence" value="ECO:0007669"/>
    <property type="project" value="TreeGrafter"/>
</dbReference>
<dbReference type="Pfam" id="PF12844">
    <property type="entry name" value="HTH_19"/>
    <property type="match status" value="1"/>
</dbReference>
<dbReference type="InterPro" id="IPR001387">
    <property type="entry name" value="Cro/C1-type_HTH"/>
</dbReference>
<dbReference type="InterPro" id="IPR050807">
    <property type="entry name" value="TransReg_Diox_bact_type"/>
</dbReference>
<dbReference type="SMART" id="SM00530">
    <property type="entry name" value="HTH_XRE"/>
    <property type="match status" value="1"/>
</dbReference>
<dbReference type="GO" id="GO:0005829">
    <property type="term" value="C:cytosol"/>
    <property type="evidence" value="ECO:0007669"/>
    <property type="project" value="TreeGrafter"/>
</dbReference>
<dbReference type="SUPFAM" id="SSF47413">
    <property type="entry name" value="lambda repressor-like DNA-binding domains"/>
    <property type="match status" value="1"/>
</dbReference>
<dbReference type="OrthoDB" id="9814553at2"/>
<feature type="domain" description="HTH cro/C1-type" evidence="2">
    <location>
        <begin position="38"/>
        <end position="92"/>
    </location>
</feature>
<keyword evidence="4" id="KW-1185">Reference proteome</keyword>
<dbReference type="PANTHER" id="PTHR46797:SF2">
    <property type="entry name" value="TRANSCRIPTIONAL REGULATOR"/>
    <property type="match status" value="1"/>
</dbReference>
<evidence type="ECO:0000313" key="4">
    <source>
        <dbReference type="Proteomes" id="UP000297348"/>
    </source>
</evidence>
<comment type="caution">
    <text evidence="3">The sequence shown here is derived from an EMBL/GenBank/DDBJ whole genome shotgun (WGS) entry which is preliminary data.</text>
</comment>
<organism evidence="3 4">
    <name type="scientific">Levilactobacillus suantsaiihabitans</name>
    <dbReference type="NCBI Taxonomy" id="2487722"/>
    <lineage>
        <taxon>Bacteria</taxon>
        <taxon>Bacillati</taxon>
        <taxon>Bacillota</taxon>
        <taxon>Bacilli</taxon>
        <taxon>Lactobacillales</taxon>
        <taxon>Lactobacillaceae</taxon>
        <taxon>Levilactobacillus</taxon>
    </lineage>
</organism>
<dbReference type="Gene3D" id="1.10.260.40">
    <property type="entry name" value="lambda repressor-like DNA-binding domains"/>
    <property type="match status" value="1"/>
</dbReference>
<dbReference type="PANTHER" id="PTHR46797">
    <property type="entry name" value="HTH-TYPE TRANSCRIPTIONAL REGULATOR"/>
    <property type="match status" value="1"/>
</dbReference>
<gene>
    <name evidence="3" type="ORF">EGT51_04735</name>
</gene>
<dbReference type="GO" id="GO:0003677">
    <property type="term" value="F:DNA binding"/>
    <property type="evidence" value="ECO:0007669"/>
    <property type="project" value="UniProtKB-KW"/>
</dbReference>
<protein>
    <submittedName>
        <fullName evidence="3">XRE family transcriptional regulator</fullName>
    </submittedName>
</protein>
<accession>A0A4Z0JCJ3</accession>
<evidence type="ECO:0000256" key="1">
    <source>
        <dbReference type="ARBA" id="ARBA00023125"/>
    </source>
</evidence>
<keyword evidence="1" id="KW-0238">DNA-binding</keyword>
<reference evidence="3 4" key="1">
    <citation type="submission" date="2018-10" db="EMBL/GenBank/DDBJ databases">
        <title>Lactobacillus sp. R7 and Lactobacillus sp. R19 isolated from fermented mustard green product of Taiwan.</title>
        <authorList>
            <person name="Lin S.-T."/>
        </authorList>
    </citation>
    <scope>NUCLEOTIDE SEQUENCE [LARGE SCALE GENOMIC DNA]</scope>
    <source>
        <strain evidence="3 4">BCRC 81129</strain>
    </source>
</reference>
<proteinExistence type="predicted"/>
<dbReference type="Proteomes" id="UP000297348">
    <property type="component" value="Unassembled WGS sequence"/>
</dbReference>
<evidence type="ECO:0000313" key="3">
    <source>
        <dbReference type="EMBL" id="TGD19477.1"/>
    </source>
</evidence>
<dbReference type="EMBL" id="RKLX01000005">
    <property type="protein sequence ID" value="TGD19477.1"/>
    <property type="molecule type" value="Genomic_DNA"/>
</dbReference>